<dbReference type="RefSeq" id="WP_062747414.1">
    <property type="nucleotide sequence ID" value="NZ_CP022725.1"/>
</dbReference>
<gene>
    <name evidence="1" type="ORF">IFT93_06255</name>
</gene>
<proteinExistence type="predicted"/>
<sequence length="67" mass="7844">MIVVIRLFLRIEIYLLSVCKICRLSEVKQTVGQVNFFIESDFFAPRGSRALFAARANLLCYTEKKWQ</sequence>
<reference evidence="1 2" key="1">
    <citation type="journal article" date="2020" name="FEMS Microbiol. Ecol.">
        <title>Temporal dynamics of bacterial communities during seed development and maturation.</title>
        <authorList>
            <person name="Chesneau G."/>
            <person name="Torres-Cortes G."/>
            <person name="Briand M."/>
            <person name="Darrasse A."/>
            <person name="Preveaux A."/>
            <person name="Marais C."/>
            <person name="Jacques M.A."/>
            <person name="Shade A."/>
            <person name="Barret M."/>
        </authorList>
    </citation>
    <scope>NUCLEOTIDE SEQUENCE [LARGE SCALE GENOMIC DNA]</scope>
    <source>
        <strain evidence="1 2">CFBP13732</strain>
    </source>
</reference>
<name>A0ABR8ZRD6_9GAMM</name>
<dbReference type="Proteomes" id="UP000661012">
    <property type="component" value="Unassembled WGS sequence"/>
</dbReference>
<keyword evidence="2" id="KW-1185">Reference proteome</keyword>
<dbReference type="EMBL" id="JACYNN010000003">
    <property type="protein sequence ID" value="MBD8106030.1"/>
    <property type="molecule type" value="Genomic_DNA"/>
</dbReference>
<comment type="caution">
    <text evidence="1">The sequence shown here is derived from an EMBL/GenBank/DDBJ whole genome shotgun (WGS) entry which is preliminary data.</text>
</comment>
<protein>
    <submittedName>
        <fullName evidence="1">Uncharacterized protein</fullName>
    </submittedName>
</protein>
<accession>A0ABR8ZRD6</accession>
<organism evidence="1 2">
    <name type="scientific">Erwinia persicina</name>
    <dbReference type="NCBI Taxonomy" id="55211"/>
    <lineage>
        <taxon>Bacteria</taxon>
        <taxon>Pseudomonadati</taxon>
        <taxon>Pseudomonadota</taxon>
        <taxon>Gammaproteobacteria</taxon>
        <taxon>Enterobacterales</taxon>
        <taxon>Erwiniaceae</taxon>
        <taxon>Erwinia</taxon>
    </lineage>
</organism>
<evidence type="ECO:0000313" key="2">
    <source>
        <dbReference type="Proteomes" id="UP000661012"/>
    </source>
</evidence>
<dbReference type="GeneID" id="67478162"/>
<evidence type="ECO:0000313" key="1">
    <source>
        <dbReference type="EMBL" id="MBD8106030.1"/>
    </source>
</evidence>